<dbReference type="EMBL" id="VUMY01000004">
    <property type="protein sequence ID" value="MST49267.1"/>
    <property type="molecule type" value="Genomic_DNA"/>
</dbReference>
<dbReference type="AlphaFoldDB" id="A0A7K0K198"/>
<comment type="caution">
    <text evidence="2">The sequence shown here is derived from an EMBL/GenBank/DDBJ whole genome shotgun (WGS) entry which is preliminary data.</text>
</comment>
<dbReference type="Gene3D" id="3.40.1620.10">
    <property type="entry name" value="YefM-like domain"/>
    <property type="match status" value="1"/>
</dbReference>
<gene>
    <name evidence="2" type="ORF">FYJ63_03285</name>
</gene>
<dbReference type="Proteomes" id="UP000442535">
    <property type="component" value="Unassembled WGS sequence"/>
</dbReference>
<keyword evidence="3" id="KW-1185">Reference proteome</keyword>
<evidence type="ECO:0000313" key="3">
    <source>
        <dbReference type="Proteomes" id="UP000442535"/>
    </source>
</evidence>
<sequence length="82" mass="9051">MTATEASRGFSKLLDRVEAGETIRITRGNETIADIRPTPKYTGRALREALKGTVPPDPGFKDRIREGLEAIQGEVKIPWGED</sequence>
<dbReference type="SUPFAM" id="SSF143120">
    <property type="entry name" value="YefM-like"/>
    <property type="match status" value="1"/>
</dbReference>
<evidence type="ECO:0000256" key="1">
    <source>
        <dbReference type="ARBA" id="ARBA00009981"/>
    </source>
</evidence>
<evidence type="ECO:0000313" key="2">
    <source>
        <dbReference type="EMBL" id="MST49267.1"/>
    </source>
</evidence>
<organism evidence="2 3">
    <name type="scientific">Mobiluncus porci</name>
    <dbReference type="NCBI Taxonomy" id="2652278"/>
    <lineage>
        <taxon>Bacteria</taxon>
        <taxon>Bacillati</taxon>
        <taxon>Actinomycetota</taxon>
        <taxon>Actinomycetes</taxon>
        <taxon>Actinomycetales</taxon>
        <taxon>Actinomycetaceae</taxon>
        <taxon>Mobiluncus</taxon>
    </lineage>
</organism>
<comment type="similarity">
    <text evidence="1">Belongs to the phD/YefM antitoxin family.</text>
</comment>
<protein>
    <submittedName>
        <fullName evidence="2">Prevent-host-death protein</fullName>
    </submittedName>
</protein>
<accession>A0A7K0K198</accession>
<name>A0A7K0K198_9ACTO</name>
<reference evidence="2 3" key="1">
    <citation type="submission" date="2019-08" db="EMBL/GenBank/DDBJ databases">
        <title>In-depth cultivation of the pig gut microbiome towards novel bacterial diversity and tailored functional studies.</title>
        <authorList>
            <person name="Wylensek D."/>
            <person name="Hitch T.C.A."/>
            <person name="Clavel T."/>
        </authorList>
    </citation>
    <scope>NUCLEOTIDE SEQUENCE [LARGE SCALE GENOMIC DNA]</scope>
    <source>
        <strain evidence="2 3">RF-GAM-744-WT-7</strain>
    </source>
</reference>
<proteinExistence type="inferred from homology"/>
<dbReference type="InterPro" id="IPR036165">
    <property type="entry name" value="YefM-like_sf"/>
</dbReference>